<dbReference type="GO" id="GO:0046872">
    <property type="term" value="F:metal ion binding"/>
    <property type="evidence" value="ECO:0007669"/>
    <property type="project" value="UniProtKB-KW"/>
</dbReference>
<proteinExistence type="predicted"/>
<evidence type="ECO:0000256" key="1">
    <source>
        <dbReference type="ARBA" id="ARBA00022723"/>
    </source>
</evidence>
<dbReference type="RefSeq" id="WP_109274283.1">
    <property type="nucleotide sequence ID" value="NZ_QFKX01000001.1"/>
</dbReference>
<protein>
    <submittedName>
        <fullName evidence="4">Sulfatase</fullName>
    </submittedName>
</protein>
<dbReference type="Pfam" id="PF00884">
    <property type="entry name" value="Sulfatase"/>
    <property type="match status" value="1"/>
</dbReference>
<dbReference type="SUPFAM" id="SSF53649">
    <property type="entry name" value="Alkaline phosphatase-like"/>
    <property type="match status" value="1"/>
</dbReference>
<dbReference type="InterPro" id="IPR017850">
    <property type="entry name" value="Alkaline_phosphatase_core_sf"/>
</dbReference>
<dbReference type="EMBL" id="QFKX01000001">
    <property type="protein sequence ID" value="PWH07398.1"/>
    <property type="molecule type" value="Genomic_DNA"/>
</dbReference>
<evidence type="ECO:0000313" key="5">
    <source>
        <dbReference type="Proteomes" id="UP000245590"/>
    </source>
</evidence>
<dbReference type="CDD" id="cd16148">
    <property type="entry name" value="sulfatase_like"/>
    <property type="match status" value="1"/>
</dbReference>
<name>A0A2U2RNF2_9MICO</name>
<evidence type="ECO:0000313" key="4">
    <source>
        <dbReference type="EMBL" id="PWH07398.1"/>
    </source>
</evidence>
<dbReference type="AlphaFoldDB" id="A0A2U2RNF2"/>
<dbReference type="GO" id="GO:0008484">
    <property type="term" value="F:sulfuric ester hydrolase activity"/>
    <property type="evidence" value="ECO:0007669"/>
    <property type="project" value="TreeGrafter"/>
</dbReference>
<dbReference type="InterPro" id="IPR000917">
    <property type="entry name" value="Sulfatase_N"/>
</dbReference>
<reference evidence="4 5" key="1">
    <citation type="submission" date="2018-05" db="EMBL/GenBank/DDBJ databases">
        <title>Brachybacterium sp. M1HQ-2T, whole genome shotgun sequence.</title>
        <authorList>
            <person name="Tuo L."/>
        </authorList>
    </citation>
    <scope>NUCLEOTIDE SEQUENCE [LARGE SCALE GENOMIC DNA]</scope>
    <source>
        <strain evidence="4 5">M1HQ-2</strain>
    </source>
</reference>
<dbReference type="Gene3D" id="3.40.720.10">
    <property type="entry name" value="Alkaline Phosphatase, subunit A"/>
    <property type="match status" value="1"/>
</dbReference>
<evidence type="ECO:0000259" key="3">
    <source>
        <dbReference type="Pfam" id="PF00884"/>
    </source>
</evidence>
<keyword evidence="5" id="KW-1185">Reference proteome</keyword>
<dbReference type="PANTHER" id="PTHR45953:SF1">
    <property type="entry name" value="IDURONATE 2-SULFATASE"/>
    <property type="match status" value="1"/>
</dbReference>
<dbReference type="OrthoDB" id="9777306at2"/>
<organism evidence="4 5">
    <name type="scientific">Brachybacterium endophyticum</name>
    <dbReference type="NCBI Taxonomy" id="2182385"/>
    <lineage>
        <taxon>Bacteria</taxon>
        <taxon>Bacillati</taxon>
        <taxon>Actinomycetota</taxon>
        <taxon>Actinomycetes</taxon>
        <taxon>Micrococcales</taxon>
        <taxon>Dermabacteraceae</taxon>
        <taxon>Brachybacterium</taxon>
    </lineage>
</organism>
<keyword evidence="2" id="KW-0378">Hydrolase</keyword>
<gene>
    <name evidence="4" type="ORF">DEO23_01785</name>
</gene>
<dbReference type="PANTHER" id="PTHR45953">
    <property type="entry name" value="IDURONATE 2-SULFATASE"/>
    <property type="match status" value="1"/>
</dbReference>
<dbReference type="Proteomes" id="UP000245590">
    <property type="component" value="Unassembled WGS sequence"/>
</dbReference>
<keyword evidence="1" id="KW-0479">Metal-binding</keyword>
<feature type="domain" description="Sulfatase N-terminal" evidence="3">
    <location>
        <begin position="4"/>
        <end position="332"/>
    </location>
</feature>
<evidence type="ECO:0000256" key="2">
    <source>
        <dbReference type="ARBA" id="ARBA00022801"/>
    </source>
</evidence>
<sequence>MRAVMVLFDSLNRRFLPPYGAEGVHAPNFSRLAEHTAQFRTCYGGSMPCMPARRELHTGRHNFLHRSWGPLEPFDDSVPQMLSEHGVYTHLVTDHQHYWEDGGATYHNRFDSYEFFRGQEGDSWKGHVADPEPPACTTRVMRHGLWRQDLVNRQYLQDPKDHPQTRTVEAGLEFLATNADQDDWLLQIECFDPHEPFFSYAEHRRLYGLAPEDPRRTDWPDYKKADEDAATTTRVRDEYAALLSMCDASLGRILDRFDADSLWEDTALIVCTDHGFLLGEHGWWGKNVQHWYDENIHTPLFVWDPGAGAAGAQRESLVQTVDLGPTLLDLFGLAPTERMQGRSLLPTLRDDSSIREHALFGTFGGHVNVTDGRFVYMRACVTEDNTPLFEHTLMPTHMDRRFSPAELRAAELHPPLSFTQGVPVLRLPGSPVGNPAALGTVLFDLAADPEQTSPILDDELELRMIDLLLEALRAADAPPSQYERLGVPEHGPVGPEHLLARRQHPAYLASIAPPPSADDLPPGSPVATRTLAELMRDGEAAAAICEAIGPAAESLTRLAGTSTLVELAALSPALRRDVLLSIHARISATARA</sequence>
<comment type="caution">
    <text evidence="4">The sequence shown here is derived from an EMBL/GenBank/DDBJ whole genome shotgun (WGS) entry which is preliminary data.</text>
</comment>
<dbReference type="GO" id="GO:0005737">
    <property type="term" value="C:cytoplasm"/>
    <property type="evidence" value="ECO:0007669"/>
    <property type="project" value="TreeGrafter"/>
</dbReference>
<accession>A0A2U2RNF2</accession>